<feature type="transmembrane region" description="Helical" evidence="2">
    <location>
        <begin position="96"/>
        <end position="114"/>
    </location>
</feature>
<comment type="caution">
    <text evidence="3">The sequence shown here is derived from an EMBL/GenBank/DDBJ whole genome shotgun (WGS) entry which is preliminary data.</text>
</comment>
<feature type="transmembrane region" description="Helical" evidence="2">
    <location>
        <begin position="37"/>
        <end position="60"/>
    </location>
</feature>
<dbReference type="RefSeq" id="WP_250827089.1">
    <property type="nucleotide sequence ID" value="NZ_JAMOIL010000010.1"/>
</dbReference>
<name>A0A9X2IEW3_9ACTN</name>
<reference evidence="3" key="1">
    <citation type="submission" date="2022-05" db="EMBL/GenBank/DDBJ databases">
        <authorList>
            <person name="Tuo L."/>
        </authorList>
    </citation>
    <scope>NUCLEOTIDE SEQUENCE</scope>
    <source>
        <strain evidence="3">BSK12Z-4</strain>
    </source>
</reference>
<organism evidence="3 4">
    <name type="scientific">Nocardioides bruguierae</name>
    <dbReference type="NCBI Taxonomy" id="2945102"/>
    <lineage>
        <taxon>Bacteria</taxon>
        <taxon>Bacillati</taxon>
        <taxon>Actinomycetota</taxon>
        <taxon>Actinomycetes</taxon>
        <taxon>Propionibacteriales</taxon>
        <taxon>Nocardioidaceae</taxon>
        <taxon>Nocardioides</taxon>
    </lineage>
</organism>
<keyword evidence="2" id="KW-1133">Transmembrane helix</keyword>
<feature type="transmembrane region" description="Helical" evidence="2">
    <location>
        <begin position="67"/>
        <end position="90"/>
    </location>
</feature>
<proteinExistence type="predicted"/>
<gene>
    <name evidence="3" type="ORF">M8330_09265</name>
</gene>
<evidence type="ECO:0000313" key="3">
    <source>
        <dbReference type="EMBL" id="MCM0620483.1"/>
    </source>
</evidence>
<keyword evidence="4" id="KW-1185">Reference proteome</keyword>
<dbReference type="Proteomes" id="UP001139485">
    <property type="component" value="Unassembled WGS sequence"/>
</dbReference>
<evidence type="ECO:0000256" key="1">
    <source>
        <dbReference type="SAM" id="MobiDB-lite"/>
    </source>
</evidence>
<protein>
    <submittedName>
        <fullName evidence="3">Uncharacterized protein</fullName>
    </submittedName>
</protein>
<dbReference type="AlphaFoldDB" id="A0A9X2IEW3"/>
<feature type="region of interest" description="Disordered" evidence="1">
    <location>
        <begin position="1"/>
        <end position="30"/>
    </location>
</feature>
<dbReference type="EMBL" id="JAMOIL010000010">
    <property type="protein sequence ID" value="MCM0620483.1"/>
    <property type="molecule type" value="Genomic_DNA"/>
</dbReference>
<keyword evidence="2" id="KW-0472">Membrane</keyword>
<evidence type="ECO:0000313" key="4">
    <source>
        <dbReference type="Proteomes" id="UP001139485"/>
    </source>
</evidence>
<sequence>MSTAPATQRPRRKHLMDPNAPQRDTINSPGTSRVQTWVMSTLVVSSILHMAAGVLVAAWFMDDSQVVARVGLSVIAGAFGVLAVMGGLAIHKRPVLTWWNLLGLIPMVVGFALFL</sequence>
<keyword evidence="2" id="KW-0812">Transmembrane</keyword>
<evidence type="ECO:0000256" key="2">
    <source>
        <dbReference type="SAM" id="Phobius"/>
    </source>
</evidence>
<accession>A0A9X2IEW3</accession>